<evidence type="ECO:0000313" key="2">
    <source>
        <dbReference type="Proteomes" id="UP000631791"/>
    </source>
</evidence>
<protein>
    <recommendedName>
        <fullName evidence="3">FxLD family lantipeptide</fullName>
    </recommendedName>
</protein>
<name>A0ABS0KBZ0_9ACTN</name>
<sequence>MNEDEKDPIAIVALDIPPAVVCSDGVCVIADEHPADAEDGSENSTPAQ</sequence>
<dbReference type="EMBL" id="JADOTY010000001">
    <property type="protein sequence ID" value="MBG6106006.1"/>
    <property type="molecule type" value="Genomic_DNA"/>
</dbReference>
<dbReference type="RefSeq" id="WP_196924221.1">
    <property type="nucleotide sequence ID" value="NZ_JADOTY010000001.1"/>
</dbReference>
<proteinExistence type="predicted"/>
<evidence type="ECO:0008006" key="3">
    <source>
        <dbReference type="Google" id="ProtNLM"/>
    </source>
</evidence>
<keyword evidence="2" id="KW-1185">Reference proteome</keyword>
<organism evidence="1 2">
    <name type="scientific">Micromonospora vinacea</name>
    <dbReference type="NCBI Taxonomy" id="709878"/>
    <lineage>
        <taxon>Bacteria</taxon>
        <taxon>Bacillati</taxon>
        <taxon>Actinomycetota</taxon>
        <taxon>Actinomycetes</taxon>
        <taxon>Micromonosporales</taxon>
        <taxon>Micromonosporaceae</taxon>
        <taxon>Micromonospora</taxon>
    </lineage>
</organism>
<evidence type="ECO:0000313" key="1">
    <source>
        <dbReference type="EMBL" id="MBG6106006.1"/>
    </source>
</evidence>
<accession>A0ABS0KBZ0</accession>
<gene>
    <name evidence="1" type="ORF">IW249_006420</name>
</gene>
<dbReference type="Proteomes" id="UP000631791">
    <property type="component" value="Unassembled WGS sequence"/>
</dbReference>
<reference evidence="1 2" key="1">
    <citation type="submission" date="2020-11" db="EMBL/GenBank/DDBJ databases">
        <title>Sequencing the genomes of 1000 actinobacteria strains.</title>
        <authorList>
            <person name="Klenk H.-P."/>
        </authorList>
    </citation>
    <scope>NUCLEOTIDE SEQUENCE [LARGE SCALE GENOMIC DNA]</scope>
    <source>
        <strain evidence="1 2">DSM 101695</strain>
    </source>
</reference>
<comment type="caution">
    <text evidence="1">The sequence shown here is derived from an EMBL/GenBank/DDBJ whole genome shotgun (WGS) entry which is preliminary data.</text>
</comment>